<dbReference type="GO" id="GO:0006885">
    <property type="term" value="P:regulation of pH"/>
    <property type="evidence" value="ECO:0007669"/>
    <property type="project" value="InterPro"/>
</dbReference>
<name>A0A2A2JWB6_9BILA</name>
<dbReference type="NCBIfam" id="TIGR00773">
    <property type="entry name" value="NhaA"/>
    <property type="match status" value="1"/>
</dbReference>
<feature type="transmembrane region" description="Helical" evidence="7">
    <location>
        <begin position="170"/>
        <end position="191"/>
    </location>
</feature>
<keyword evidence="3 7" id="KW-0812">Transmembrane</keyword>
<accession>A0A2A2JWB6</accession>
<evidence type="ECO:0000256" key="1">
    <source>
        <dbReference type="ARBA" id="ARBA00004429"/>
    </source>
</evidence>
<evidence type="ECO:0008006" key="10">
    <source>
        <dbReference type="Google" id="ProtNLM"/>
    </source>
</evidence>
<keyword evidence="4 7" id="KW-1133">Transmembrane helix</keyword>
<feature type="transmembrane region" description="Helical" evidence="7">
    <location>
        <begin position="451"/>
        <end position="474"/>
    </location>
</feature>
<feature type="transmembrane region" description="Helical" evidence="7">
    <location>
        <begin position="415"/>
        <end position="439"/>
    </location>
</feature>
<evidence type="ECO:0000256" key="3">
    <source>
        <dbReference type="ARBA" id="ARBA00022692"/>
    </source>
</evidence>
<dbReference type="OrthoDB" id="496974at2759"/>
<feature type="region of interest" description="Disordered" evidence="6">
    <location>
        <begin position="1"/>
        <end position="39"/>
    </location>
</feature>
<keyword evidence="5 7" id="KW-0472">Membrane</keyword>
<dbReference type="PANTHER" id="PTHR30341">
    <property type="entry name" value="SODIUM ION/PROTON ANTIPORTER NHAA-RELATED"/>
    <property type="match status" value="1"/>
</dbReference>
<dbReference type="AlphaFoldDB" id="A0A2A2JWB6"/>
<evidence type="ECO:0000256" key="2">
    <source>
        <dbReference type="ARBA" id="ARBA00022475"/>
    </source>
</evidence>
<dbReference type="EMBL" id="LIAE01010176">
    <property type="protein sequence ID" value="PAV65981.1"/>
    <property type="molecule type" value="Genomic_DNA"/>
</dbReference>
<feature type="transmembrane region" description="Helical" evidence="7">
    <location>
        <begin position="385"/>
        <end position="403"/>
    </location>
</feature>
<dbReference type="GO" id="GO:0005886">
    <property type="term" value="C:plasma membrane"/>
    <property type="evidence" value="ECO:0007669"/>
    <property type="project" value="UniProtKB-SubCell"/>
</dbReference>
<dbReference type="PANTHER" id="PTHR30341:SF0">
    <property type="entry name" value="NA(+)_H(+) ANTIPORTER NHAA"/>
    <property type="match status" value="1"/>
</dbReference>
<gene>
    <name evidence="8" type="ORF">WR25_27207</name>
</gene>
<dbReference type="Gene3D" id="1.20.1530.10">
    <property type="entry name" value="Na+/H+ antiporter like domain"/>
    <property type="match status" value="1"/>
</dbReference>
<feature type="compositionally biased region" description="Basic residues" evidence="6">
    <location>
        <begin position="8"/>
        <end position="20"/>
    </location>
</feature>
<evidence type="ECO:0000313" key="9">
    <source>
        <dbReference type="Proteomes" id="UP000218231"/>
    </source>
</evidence>
<evidence type="ECO:0000256" key="4">
    <source>
        <dbReference type="ARBA" id="ARBA00022989"/>
    </source>
</evidence>
<protein>
    <recommendedName>
        <fullName evidence="10">Na+/H+ antiporter NhaA</fullName>
    </recommendedName>
</protein>
<dbReference type="Pfam" id="PF06965">
    <property type="entry name" value="Na_H_antiport_1"/>
    <property type="match status" value="1"/>
</dbReference>
<feature type="transmembrane region" description="Helical" evidence="7">
    <location>
        <begin position="285"/>
        <end position="312"/>
    </location>
</feature>
<reference evidence="8 9" key="1">
    <citation type="journal article" date="2017" name="Curr. Biol.">
        <title>Genome architecture and evolution of a unichromosomal asexual nematode.</title>
        <authorList>
            <person name="Fradin H."/>
            <person name="Zegar C."/>
            <person name="Gutwein M."/>
            <person name="Lucas J."/>
            <person name="Kovtun M."/>
            <person name="Corcoran D."/>
            <person name="Baugh L.R."/>
            <person name="Kiontke K."/>
            <person name="Gunsalus K."/>
            <person name="Fitch D.H."/>
            <person name="Piano F."/>
        </authorList>
    </citation>
    <scope>NUCLEOTIDE SEQUENCE [LARGE SCALE GENOMIC DNA]</scope>
    <source>
        <strain evidence="8">PF1309</strain>
    </source>
</reference>
<sequence length="597" mass="63896">MFVPQPRLGKRRHRLRRGRQRRQDGGEGEKRGGEAHRSGPYGIGVAQECAVHCRPIRRGMVNRLMTLRFGYGTHGRLSQRIGPFFAIGEVSGGPLLIASLVALIVVNSPWGADYVRLWDRPIRLSYGAWAFARPAAEWVNDLLMPLFFLIIGTEVKREFVKGSLASRKTALFPVAGAIGGLVVPVAIYLAFNWGTPAAHGWGVVAAMDTAFSLAVVAMFTTRLPPAVRAVLLAFAAIDDVFGLLVIAFAYTASVQPVFLGVAAAAYLGIVGLLRLRWVASIPYVLLGAVVWIGIFGSGVHPTIAGVAVGLLLPTRSRLSHGDFAERVERPLDELRAAQSEQARAGDAAEAEEKEEAVEAKLGYIHEMVAATDEAAERLVRILTPWVSYVVLPLFALSNVRIHLSPDAIAEALHAPLSLGIVAGLAIGKPLGFMASTWIATRVLGARLPDGVTWRMVLGIGGVAGIGFTLSLFITELAFTDVAQTEMASLAILCASLVSGLFGYAIFWLATRSAERVPDRVVAAEGEDAVAALDLCRTIVAVGEQRGRGAALREQVGDQAELGRRVRCVEQRLTLRIIDGAAVVGIDEAEVGEFGALV</sequence>
<feature type="transmembrane region" description="Helical" evidence="7">
    <location>
        <begin position="256"/>
        <end position="273"/>
    </location>
</feature>
<evidence type="ECO:0000256" key="6">
    <source>
        <dbReference type="SAM" id="MobiDB-lite"/>
    </source>
</evidence>
<feature type="transmembrane region" description="Helical" evidence="7">
    <location>
        <begin position="229"/>
        <end position="250"/>
    </location>
</feature>
<comment type="subcellular location">
    <subcellularLocation>
        <location evidence="1">Cell inner membrane</location>
        <topology evidence="1">Multi-pass membrane protein</topology>
    </subcellularLocation>
</comment>
<dbReference type="InterPro" id="IPR023171">
    <property type="entry name" value="Na/H_antiporter_dom_sf"/>
</dbReference>
<evidence type="ECO:0000256" key="7">
    <source>
        <dbReference type="SAM" id="Phobius"/>
    </source>
</evidence>
<feature type="transmembrane region" description="Helical" evidence="7">
    <location>
        <begin position="197"/>
        <end position="217"/>
    </location>
</feature>
<dbReference type="Proteomes" id="UP000218231">
    <property type="component" value="Unassembled WGS sequence"/>
</dbReference>
<dbReference type="GO" id="GO:0015385">
    <property type="term" value="F:sodium:proton antiporter activity"/>
    <property type="evidence" value="ECO:0007669"/>
    <property type="project" value="TreeGrafter"/>
</dbReference>
<feature type="transmembrane region" description="Helical" evidence="7">
    <location>
        <begin position="486"/>
        <end position="509"/>
    </location>
</feature>
<evidence type="ECO:0000256" key="5">
    <source>
        <dbReference type="ARBA" id="ARBA00023136"/>
    </source>
</evidence>
<comment type="caution">
    <text evidence="8">The sequence shown here is derived from an EMBL/GenBank/DDBJ whole genome shotgun (WGS) entry which is preliminary data.</text>
</comment>
<proteinExistence type="inferred from homology"/>
<feature type="compositionally biased region" description="Basic and acidic residues" evidence="6">
    <location>
        <begin position="21"/>
        <end position="37"/>
    </location>
</feature>
<organism evidence="8 9">
    <name type="scientific">Diploscapter pachys</name>
    <dbReference type="NCBI Taxonomy" id="2018661"/>
    <lineage>
        <taxon>Eukaryota</taxon>
        <taxon>Metazoa</taxon>
        <taxon>Ecdysozoa</taxon>
        <taxon>Nematoda</taxon>
        <taxon>Chromadorea</taxon>
        <taxon>Rhabditida</taxon>
        <taxon>Rhabditina</taxon>
        <taxon>Rhabditomorpha</taxon>
        <taxon>Rhabditoidea</taxon>
        <taxon>Rhabditidae</taxon>
        <taxon>Diploscapter</taxon>
    </lineage>
</organism>
<keyword evidence="2" id="KW-1003">Cell membrane</keyword>
<evidence type="ECO:0000313" key="8">
    <source>
        <dbReference type="EMBL" id="PAV65981.1"/>
    </source>
</evidence>
<dbReference type="InterPro" id="IPR004670">
    <property type="entry name" value="NhaA"/>
</dbReference>
<keyword evidence="9" id="KW-1185">Reference proteome</keyword>
<feature type="transmembrane region" description="Helical" evidence="7">
    <location>
        <begin position="84"/>
        <end position="106"/>
    </location>
</feature>
<dbReference type="STRING" id="2018661.A0A2A2JWB6"/>
<dbReference type="HAMAP" id="MF_01844">
    <property type="entry name" value="NhaA"/>
    <property type="match status" value="1"/>
</dbReference>